<dbReference type="Proteomes" id="UP000271974">
    <property type="component" value="Unassembled WGS sequence"/>
</dbReference>
<comment type="caution">
    <text evidence="2">The sequence shown here is derived from an EMBL/GenBank/DDBJ whole genome shotgun (WGS) entry which is preliminary data.</text>
</comment>
<name>A0A3S0ZDY8_ELYCH</name>
<evidence type="ECO:0000256" key="1">
    <source>
        <dbReference type="SAM" id="MobiDB-lite"/>
    </source>
</evidence>
<gene>
    <name evidence="2" type="ORF">EGW08_019435</name>
</gene>
<dbReference type="EMBL" id="RQTK01001017">
    <property type="protein sequence ID" value="RUS72798.1"/>
    <property type="molecule type" value="Genomic_DNA"/>
</dbReference>
<evidence type="ECO:0000313" key="2">
    <source>
        <dbReference type="EMBL" id="RUS72798.1"/>
    </source>
</evidence>
<proteinExistence type="predicted"/>
<reference evidence="2 3" key="1">
    <citation type="submission" date="2019-01" db="EMBL/GenBank/DDBJ databases">
        <title>A draft genome assembly of the solar-powered sea slug Elysia chlorotica.</title>
        <authorList>
            <person name="Cai H."/>
            <person name="Li Q."/>
            <person name="Fang X."/>
            <person name="Li J."/>
            <person name="Curtis N.E."/>
            <person name="Altenburger A."/>
            <person name="Shibata T."/>
            <person name="Feng M."/>
            <person name="Maeda T."/>
            <person name="Schwartz J.A."/>
            <person name="Shigenobu S."/>
            <person name="Lundholm N."/>
            <person name="Nishiyama T."/>
            <person name="Yang H."/>
            <person name="Hasebe M."/>
            <person name="Li S."/>
            <person name="Pierce S.K."/>
            <person name="Wang J."/>
        </authorList>
    </citation>
    <scope>NUCLEOTIDE SEQUENCE [LARGE SCALE GENOMIC DNA]</scope>
    <source>
        <strain evidence="2">EC2010</strain>
        <tissue evidence="2">Whole organism of an adult</tissue>
    </source>
</reference>
<dbReference type="AlphaFoldDB" id="A0A3S0ZDY8"/>
<dbReference type="OrthoDB" id="6627416at2759"/>
<keyword evidence="3" id="KW-1185">Reference proteome</keyword>
<feature type="region of interest" description="Disordered" evidence="1">
    <location>
        <begin position="1"/>
        <end position="58"/>
    </location>
</feature>
<feature type="compositionally biased region" description="Polar residues" evidence="1">
    <location>
        <begin position="44"/>
        <end position="58"/>
    </location>
</feature>
<accession>A0A3S0ZDY8</accession>
<evidence type="ECO:0000313" key="3">
    <source>
        <dbReference type="Proteomes" id="UP000271974"/>
    </source>
</evidence>
<protein>
    <submittedName>
        <fullName evidence="2">Uncharacterized protein</fullName>
    </submittedName>
</protein>
<organism evidence="2 3">
    <name type="scientific">Elysia chlorotica</name>
    <name type="common">Eastern emerald elysia</name>
    <name type="synonym">Sea slug</name>
    <dbReference type="NCBI Taxonomy" id="188477"/>
    <lineage>
        <taxon>Eukaryota</taxon>
        <taxon>Metazoa</taxon>
        <taxon>Spiralia</taxon>
        <taxon>Lophotrochozoa</taxon>
        <taxon>Mollusca</taxon>
        <taxon>Gastropoda</taxon>
        <taxon>Heterobranchia</taxon>
        <taxon>Euthyneura</taxon>
        <taxon>Panpulmonata</taxon>
        <taxon>Sacoglossa</taxon>
        <taxon>Placobranchoidea</taxon>
        <taxon>Plakobranchidae</taxon>
        <taxon>Elysia</taxon>
    </lineage>
</organism>
<sequence length="214" mass="24117">MSNLSTDFEDDTSFSQTWDPSSPLLLVKSVGAEQKETDPFDSQEFGNSSKCNPKGQSQFQVTDEFTGPKEIDSDLTYDYDSAVPDRIFDTRVDIHRARRFWQKGLKMRPASELPATHSQQINAAEAFALCMAFDTVSTSREDIFCILSDSLSLVELQILGPFPFKRSHSQFVVAALDSFSKWPEVQAMEIIDEKTVSRFCLKLIARYGLVSMVT</sequence>